<protein>
    <recommendedName>
        <fullName evidence="8">Gram-positive cocci surface proteins LPxTG domain-containing protein</fullName>
    </recommendedName>
</protein>
<dbReference type="AlphaFoldDB" id="A0A4P5PEX8"/>
<dbReference type="PROSITE" id="PS50847">
    <property type="entry name" value="GRAM_POS_ANCHORING"/>
    <property type="match status" value="1"/>
</dbReference>
<keyword evidence="6" id="KW-1133">Transmembrane helix</keyword>
<reference evidence="10" key="1">
    <citation type="submission" date="2019-02" db="EMBL/GenBank/DDBJ databases">
        <title>Draft genome sequence of Enterococcus sp. Gos25-1.</title>
        <authorList>
            <person name="Tanaka N."/>
            <person name="Shiwa Y."/>
            <person name="Fujita N."/>
        </authorList>
    </citation>
    <scope>NUCLEOTIDE SEQUENCE [LARGE SCALE GENOMIC DNA]</scope>
    <source>
        <strain evidence="10">Gos25-1</strain>
    </source>
</reference>
<dbReference type="Pfam" id="PF00746">
    <property type="entry name" value="Gram_pos_anchor"/>
    <property type="match status" value="1"/>
</dbReference>
<gene>
    <name evidence="9" type="ORF">NRIC_28020</name>
</gene>
<accession>A0A4P5PEX8</accession>
<dbReference type="OrthoDB" id="2195281at2"/>
<dbReference type="InterPro" id="IPR013378">
    <property type="entry name" value="InlB-like_B-rpt"/>
</dbReference>
<evidence type="ECO:0000313" key="10">
    <source>
        <dbReference type="Proteomes" id="UP000290567"/>
    </source>
</evidence>
<dbReference type="Gene3D" id="2.60.40.4270">
    <property type="entry name" value="Listeria-Bacteroides repeat domain"/>
    <property type="match status" value="4"/>
</dbReference>
<keyword evidence="6" id="KW-0472">Membrane</keyword>
<evidence type="ECO:0000256" key="2">
    <source>
        <dbReference type="ARBA" id="ARBA00022512"/>
    </source>
</evidence>
<sequence>MKKGMIKTLALLGLLLFPLCSAATFALAEETTGATEPLETPIETPAVTIYQVTFDTDGGNEHIMPVDVEEGTTVKMPEDPTKDNRIFIGWYTAAGVKFDPATKIMGNTDLIARWVDKDHEFKIDFELNGGEGEKSKNVLVNKTIADQPDPTRKNHRFDGWYTDSGLSMKYDVTQPVLGDLTLYAKWVEQIKIVSVTKGTDGTWSTSDEPITVDKGTEYKDVPIIRPSSQILGFEFDGDYWDKEFKTSIKLTDAFDKDTEIYSYWRRVGYVLTFNVNGGKEDSYAPQVLKENELIKVADPTREGYVFDGWYNGDVKWDMRVGMPANDMMLTAHWKKIHTITFDLNGGTGNAPTKQLTVGQVLTKPDDPTREGYDFLGWYLGDEKWDFRKGILDQDMHLVAKWQAKSAGTTANTDNPTTLKKNLPNTGSQRNTLLMIAGVCILVIVIVIVWVRRKKDSK</sequence>
<dbReference type="NCBIfam" id="TIGR01167">
    <property type="entry name" value="LPXTG_anchor"/>
    <property type="match status" value="1"/>
</dbReference>
<dbReference type="NCBIfam" id="TIGR02543">
    <property type="entry name" value="List_Bact_rpt"/>
    <property type="match status" value="2"/>
</dbReference>
<comment type="subcellular location">
    <subcellularLocation>
        <location evidence="1">Cell envelope</location>
    </subcellularLocation>
</comment>
<keyword evidence="4 7" id="KW-0732">Signal</keyword>
<feature type="signal peptide" evidence="7">
    <location>
        <begin position="1"/>
        <end position="28"/>
    </location>
</feature>
<comment type="caution">
    <text evidence="9">The sequence shown here is derived from an EMBL/GenBank/DDBJ whole genome shotgun (WGS) entry which is preliminary data.</text>
</comment>
<keyword evidence="3" id="KW-0964">Secreted</keyword>
<keyword evidence="2" id="KW-0134">Cell wall</keyword>
<dbReference type="InterPro" id="IPR042229">
    <property type="entry name" value="Listeria/Bacterioides_rpt_sf"/>
</dbReference>
<evidence type="ECO:0000313" key="9">
    <source>
        <dbReference type="EMBL" id="GCF94911.1"/>
    </source>
</evidence>
<dbReference type="GO" id="GO:0030313">
    <property type="term" value="C:cell envelope"/>
    <property type="evidence" value="ECO:0007669"/>
    <property type="project" value="UniProtKB-SubCell"/>
</dbReference>
<evidence type="ECO:0000256" key="1">
    <source>
        <dbReference type="ARBA" id="ARBA00004196"/>
    </source>
</evidence>
<feature type="domain" description="Gram-positive cocci surface proteins LPxTG" evidence="8">
    <location>
        <begin position="422"/>
        <end position="457"/>
    </location>
</feature>
<keyword evidence="10" id="KW-1185">Reference proteome</keyword>
<dbReference type="RefSeq" id="WP_146623309.1">
    <property type="nucleotide sequence ID" value="NZ_BJCC01000024.1"/>
</dbReference>
<keyword evidence="6" id="KW-0812">Transmembrane</keyword>
<dbReference type="Proteomes" id="UP000290567">
    <property type="component" value="Unassembled WGS sequence"/>
</dbReference>
<evidence type="ECO:0000259" key="8">
    <source>
        <dbReference type="PROSITE" id="PS50847"/>
    </source>
</evidence>
<dbReference type="Pfam" id="PF09479">
    <property type="entry name" value="Flg_new"/>
    <property type="match status" value="4"/>
</dbReference>
<evidence type="ECO:0000256" key="7">
    <source>
        <dbReference type="SAM" id="SignalP"/>
    </source>
</evidence>
<feature type="transmembrane region" description="Helical" evidence="6">
    <location>
        <begin position="431"/>
        <end position="450"/>
    </location>
</feature>
<evidence type="ECO:0000256" key="5">
    <source>
        <dbReference type="ARBA" id="ARBA00023088"/>
    </source>
</evidence>
<organism evidence="9 10">
    <name type="scientific">Enterococcus florum</name>
    <dbReference type="NCBI Taxonomy" id="2480627"/>
    <lineage>
        <taxon>Bacteria</taxon>
        <taxon>Bacillati</taxon>
        <taxon>Bacillota</taxon>
        <taxon>Bacilli</taxon>
        <taxon>Lactobacillales</taxon>
        <taxon>Enterococcaceae</taxon>
        <taxon>Enterococcus</taxon>
    </lineage>
</organism>
<dbReference type="InterPro" id="IPR019931">
    <property type="entry name" value="LPXTG_anchor"/>
</dbReference>
<name>A0A4P5PEX8_9ENTE</name>
<feature type="chain" id="PRO_5020703492" description="Gram-positive cocci surface proteins LPxTG domain-containing protein" evidence="7">
    <location>
        <begin position="29"/>
        <end position="457"/>
    </location>
</feature>
<evidence type="ECO:0000256" key="6">
    <source>
        <dbReference type="SAM" id="Phobius"/>
    </source>
</evidence>
<evidence type="ECO:0000256" key="3">
    <source>
        <dbReference type="ARBA" id="ARBA00022525"/>
    </source>
</evidence>
<evidence type="ECO:0000256" key="4">
    <source>
        <dbReference type="ARBA" id="ARBA00022729"/>
    </source>
</evidence>
<proteinExistence type="predicted"/>
<keyword evidence="5" id="KW-0572">Peptidoglycan-anchor</keyword>
<dbReference type="EMBL" id="BJCC01000024">
    <property type="protein sequence ID" value="GCF94911.1"/>
    <property type="molecule type" value="Genomic_DNA"/>
</dbReference>